<dbReference type="GO" id="GO:0004520">
    <property type="term" value="F:DNA endonuclease activity"/>
    <property type="evidence" value="ECO:0007669"/>
    <property type="project" value="TreeGrafter"/>
</dbReference>
<sequence length="187" mass="21446">MNLDDKDLFRDAMEDVTPLKDCANVHWLKTATPKAPRQPANEEMDNFLTRGYLDIVPLSQPLEYKAEGIQQGVLDKLRLGKYPLDASLNLLRQPVENCRQLLFAFMMQARNDSLRNLLIVHGKGREDESHANIVRSYLARWLQQFGDVQAFCMAQPQHGGSGAIYVGLRKTEKARLDNRERHAKRSR</sequence>
<gene>
    <name evidence="2" type="primary">smrA</name>
    <name evidence="2" type="ORF">C2E15_10770</name>
</gene>
<dbReference type="PANTHER" id="PTHR35562:SF2">
    <property type="entry name" value="DNA ENDONUCLEASE SMRA-RELATED"/>
    <property type="match status" value="1"/>
</dbReference>
<proteinExistence type="predicted"/>
<accession>A0A1X1DHX3</accession>
<dbReference type="InterPro" id="IPR047688">
    <property type="entry name" value="Endonuc_SmrA"/>
</dbReference>
<keyword evidence="3" id="KW-1185">Reference proteome</keyword>
<dbReference type="SMART" id="SM00463">
    <property type="entry name" value="SMR"/>
    <property type="match status" value="1"/>
</dbReference>
<feature type="domain" description="Smr" evidence="1">
    <location>
        <begin position="88"/>
        <end position="169"/>
    </location>
</feature>
<dbReference type="InterPro" id="IPR002625">
    <property type="entry name" value="Smr_dom"/>
</dbReference>
<dbReference type="Proteomes" id="UP000238365">
    <property type="component" value="Chromosome"/>
</dbReference>
<dbReference type="SUPFAM" id="SSF160443">
    <property type="entry name" value="SMR domain-like"/>
    <property type="match status" value="1"/>
</dbReference>
<dbReference type="Gene3D" id="3.30.1370.110">
    <property type="match status" value="1"/>
</dbReference>
<evidence type="ECO:0000313" key="2">
    <source>
        <dbReference type="EMBL" id="AUX93512.1"/>
    </source>
</evidence>
<evidence type="ECO:0000259" key="1">
    <source>
        <dbReference type="PROSITE" id="PS50828"/>
    </source>
</evidence>
<keyword evidence="2" id="KW-0255">Endonuclease</keyword>
<dbReference type="AlphaFoldDB" id="A0A1X1DHX3"/>
<dbReference type="EMBL" id="CP026377">
    <property type="protein sequence ID" value="AUX93512.1"/>
    <property type="molecule type" value="Genomic_DNA"/>
</dbReference>
<dbReference type="KEGG" id="pgz:C2E15_10770"/>
<dbReference type="InterPro" id="IPR036063">
    <property type="entry name" value="Smr_dom_sf"/>
</dbReference>
<keyword evidence="2" id="KW-0540">Nuclease</keyword>
<dbReference type="RefSeq" id="WP_104957363.1">
    <property type="nucleotide sequence ID" value="NZ_CP026377.1"/>
</dbReference>
<dbReference type="PANTHER" id="PTHR35562">
    <property type="entry name" value="DNA ENDONUCLEASE SMRA-RELATED"/>
    <property type="match status" value="1"/>
</dbReference>
<reference evidence="2 3" key="1">
    <citation type="submission" date="2018-01" db="EMBL/GenBank/DDBJ databases">
        <title>Complete and assembled Genome of Pantoea gaviniae DSM22758T.</title>
        <authorList>
            <person name="Stevens M.J.A."/>
            <person name="Zurfluh K."/>
            <person name="Stephan R."/>
        </authorList>
    </citation>
    <scope>NUCLEOTIDE SEQUENCE [LARGE SCALE GENOMIC DNA]</scope>
    <source>
        <strain evidence="2 3">DSM 22758</strain>
    </source>
</reference>
<keyword evidence="2" id="KW-0378">Hydrolase</keyword>
<protein>
    <submittedName>
        <fullName evidence="2">DNA endonuclease SmrA</fullName>
    </submittedName>
</protein>
<organism evidence="2 3">
    <name type="scientific">Mixta gaviniae</name>
    <dbReference type="NCBI Taxonomy" id="665914"/>
    <lineage>
        <taxon>Bacteria</taxon>
        <taxon>Pseudomonadati</taxon>
        <taxon>Pseudomonadota</taxon>
        <taxon>Gammaproteobacteria</taxon>
        <taxon>Enterobacterales</taxon>
        <taxon>Erwiniaceae</taxon>
        <taxon>Mixta</taxon>
    </lineage>
</organism>
<dbReference type="OrthoDB" id="9808881at2"/>
<dbReference type="Pfam" id="PF01713">
    <property type="entry name" value="Smr"/>
    <property type="match status" value="1"/>
</dbReference>
<name>A0A1X1DHX3_9GAMM</name>
<evidence type="ECO:0000313" key="3">
    <source>
        <dbReference type="Proteomes" id="UP000238365"/>
    </source>
</evidence>
<dbReference type="NCBIfam" id="NF033154">
    <property type="entry name" value="endonuc_SmrA"/>
    <property type="match status" value="1"/>
</dbReference>
<dbReference type="PROSITE" id="PS50828">
    <property type="entry name" value="SMR"/>
    <property type="match status" value="1"/>
</dbReference>